<keyword evidence="1" id="KW-0677">Repeat</keyword>
<dbReference type="InterPro" id="IPR001258">
    <property type="entry name" value="NHL_repeat"/>
</dbReference>
<dbReference type="Gene3D" id="3.30.160.60">
    <property type="entry name" value="Classic Zinc Finger"/>
    <property type="match status" value="1"/>
</dbReference>
<gene>
    <name evidence="6" type="ORF">MCOR_7943</name>
</gene>
<protein>
    <recommendedName>
        <fullName evidence="8">Fibronectin type-III domain-containing protein</fullName>
    </recommendedName>
</protein>
<dbReference type="PROSITE" id="PS50119">
    <property type="entry name" value="ZF_BBOX"/>
    <property type="match status" value="2"/>
</dbReference>
<dbReference type="InterPro" id="IPR013783">
    <property type="entry name" value="Ig-like_fold"/>
</dbReference>
<evidence type="ECO:0000256" key="3">
    <source>
        <dbReference type="PROSITE-ProRule" id="PRU00504"/>
    </source>
</evidence>
<dbReference type="AlphaFoldDB" id="A0A6J8AJH6"/>
<dbReference type="PROSITE" id="PS51125">
    <property type="entry name" value="NHL"/>
    <property type="match status" value="1"/>
</dbReference>
<dbReference type="Gene3D" id="2.60.40.10">
    <property type="entry name" value="Immunoglobulins"/>
    <property type="match status" value="2"/>
</dbReference>
<dbReference type="InterPro" id="IPR000315">
    <property type="entry name" value="Znf_B-box"/>
</dbReference>
<feature type="domain" description="Fibronectin type-III" evidence="5">
    <location>
        <begin position="241"/>
        <end position="337"/>
    </location>
</feature>
<sequence length="1006" mass="114547">MCFYTDVNTSLTLLLFFLPGFTLYTKFLCPSLSEWRTRAKWYCNTTSSEQYSCLYHEIQQTYVESCLYKPDSLDPGEQFIIKQHPQGVKCRNENRYQPYRISLHTGTACVFRRSVCSEEGQLLYNNGTSKDDRSCRCDFEKGFAFVNLTKNPCKCLPYQEDCSCIKKECPDGYILTPDYVCVDKNNKTYEPSCPHISPKRSEQNKREDRLLRNWSVKIEGYRREDQFIGYIILIIALLTAEPKPPGEILAYGENGNIRLCWSTPTEDLFIIDTFRVECMEENGENLRKFEIPAHILEFTIPNITLYRAYRIKIYSLCNSVQGLPAEKLYYADNCVEIRFLVTGISMESKLNDRNGNIYKQFFSDLNSFIQSTIPKSHGPTSVVEFTFREGSVFAVFLLVCKGYFDETELRNAIENGIKKGVMGCWKISSDGFYFKVLNKPRPPCQVNVEVTEDLQHIVVSWSEAPKTLFKTSQYLIQITTDDWATNEENNVPAVQLFYKIKNILPSTTYAFRVFTCTENLLKSLPSKEEVITTRGIAITTKLSDSACANDALTESKSDKYETISIKNDLENTSSENKATLAHASLDLEVCSAQSPVKKTPNLPNCEVCDNNGPLKSFCVNCAQTFCGTCTEYHQKLLATRFHMLLDISKNDGFFRNLSIELVCEMNCGKYAVYVCIYCKELLCDICSKNHSNEHSLKPINPLLDTTNVTRSDSRSFSSNPRSVIVYDEVSKEGGHYKGEFCKEFTSTFTTDKELVRIRGMAILPDGRIILADSKNKVLKVFNEQLKLKLTEKMKAEPRGLAAMYTNLVAVTIAEKKEVRIYKIEHNTISTHRKLKLNDKPYSVAYDKDFLASETGEADDGKLLILDTDGNEINAIVGKHLGIGHFTGNTIRLALDYTNKSLYIVDITSDSVHCISFKGECSWSVHLKSPRGIVLYKNSLFISSSKGNFLYQINATNGLISVLLDSHDTIKRPRYIAFQKDLRKLVVEVDSSLIKIFQIEQRYDANI</sequence>
<keyword evidence="2" id="KW-0863">Zinc-finger</keyword>
<dbReference type="Proteomes" id="UP000507470">
    <property type="component" value="Unassembled WGS sequence"/>
</dbReference>
<dbReference type="SMART" id="SM00060">
    <property type="entry name" value="FN3"/>
    <property type="match status" value="2"/>
</dbReference>
<feature type="domain" description="Fibronectin type-III" evidence="5">
    <location>
        <begin position="442"/>
        <end position="536"/>
    </location>
</feature>
<evidence type="ECO:0000256" key="2">
    <source>
        <dbReference type="PROSITE-ProRule" id="PRU00024"/>
    </source>
</evidence>
<keyword evidence="7" id="KW-1185">Reference proteome</keyword>
<dbReference type="InterPro" id="IPR003961">
    <property type="entry name" value="FN3_dom"/>
</dbReference>
<dbReference type="Gene3D" id="2.120.10.30">
    <property type="entry name" value="TolB, C-terminal domain"/>
    <property type="match status" value="1"/>
</dbReference>
<evidence type="ECO:0000259" key="4">
    <source>
        <dbReference type="PROSITE" id="PS50119"/>
    </source>
</evidence>
<dbReference type="SUPFAM" id="SSF49265">
    <property type="entry name" value="Fibronectin type III"/>
    <property type="match status" value="2"/>
</dbReference>
<reference evidence="6 7" key="1">
    <citation type="submission" date="2020-06" db="EMBL/GenBank/DDBJ databases">
        <authorList>
            <person name="Li R."/>
            <person name="Bekaert M."/>
        </authorList>
    </citation>
    <scope>NUCLEOTIDE SEQUENCE [LARGE SCALE GENOMIC DNA]</scope>
    <source>
        <strain evidence="7">wild</strain>
    </source>
</reference>
<dbReference type="SUPFAM" id="SSF101898">
    <property type="entry name" value="NHL repeat"/>
    <property type="match status" value="1"/>
</dbReference>
<evidence type="ECO:0000313" key="6">
    <source>
        <dbReference type="EMBL" id="CAC5368386.1"/>
    </source>
</evidence>
<evidence type="ECO:0000313" key="7">
    <source>
        <dbReference type="Proteomes" id="UP000507470"/>
    </source>
</evidence>
<dbReference type="InterPro" id="IPR011042">
    <property type="entry name" value="6-blade_b-propeller_TolB-like"/>
</dbReference>
<feature type="domain" description="B box-type" evidence="4">
    <location>
        <begin position="605"/>
        <end position="647"/>
    </location>
</feature>
<accession>A0A6J8AJH6</accession>
<feature type="repeat" description="NHL" evidence="3">
    <location>
        <begin position="744"/>
        <end position="784"/>
    </location>
</feature>
<dbReference type="SMART" id="SM00336">
    <property type="entry name" value="BBOX"/>
    <property type="match status" value="2"/>
</dbReference>
<dbReference type="CDD" id="cd00063">
    <property type="entry name" value="FN3"/>
    <property type="match status" value="2"/>
</dbReference>
<dbReference type="EMBL" id="CACVKT020001475">
    <property type="protein sequence ID" value="CAC5368386.1"/>
    <property type="molecule type" value="Genomic_DNA"/>
</dbReference>
<dbReference type="GO" id="GO:0008270">
    <property type="term" value="F:zinc ion binding"/>
    <property type="evidence" value="ECO:0007669"/>
    <property type="project" value="UniProtKB-KW"/>
</dbReference>
<evidence type="ECO:0000256" key="1">
    <source>
        <dbReference type="ARBA" id="ARBA00022737"/>
    </source>
</evidence>
<keyword evidence="2" id="KW-0862">Zinc</keyword>
<feature type="domain" description="B box-type" evidence="4">
    <location>
        <begin position="658"/>
        <end position="699"/>
    </location>
</feature>
<evidence type="ECO:0008006" key="8">
    <source>
        <dbReference type="Google" id="ProtNLM"/>
    </source>
</evidence>
<evidence type="ECO:0000259" key="5">
    <source>
        <dbReference type="PROSITE" id="PS50853"/>
    </source>
</evidence>
<proteinExistence type="predicted"/>
<organism evidence="6 7">
    <name type="scientific">Mytilus coruscus</name>
    <name type="common">Sea mussel</name>
    <dbReference type="NCBI Taxonomy" id="42192"/>
    <lineage>
        <taxon>Eukaryota</taxon>
        <taxon>Metazoa</taxon>
        <taxon>Spiralia</taxon>
        <taxon>Lophotrochozoa</taxon>
        <taxon>Mollusca</taxon>
        <taxon>Bivalvia</taxon>
        <taxon>Autobranchia</taxon>
        <taxon>Pteriomorphia</taxon>
        <taxon>Mytilida</taxon>
        <taxon>Mytiloidea</taxon>
        <taxon>Mytilidae</taxon>
        <taxon>Mytilinae</taxon>
        <taxon>Mytilus</taxon>
    </lineage>
</organism>
<dbReference type="InterPro" id="IPR036116">
    <property type="entry name" value="FN3_sf"/>
</dbReference>
<name>A0A6J8AJH6_MYTCO</name>
<keyword evidence="2" id="KW-0479">Metal-binding</keyword>
<dbReference type="PROSITE" id="PS50853">
    <property type="entry name" value="FN3"/>
    <property type="match status" value="2"/>
</dbReference>